<evidence type="ECO:0000313" key="2">
    <source>
        <dbReference type="WBParaSite" id="JU765_v2.g1696.t1"/>
    </source>
</evidence>
<name>A0AC34QJU3_9BILA</name>
<proteinExistence type="predicted"/>
<dbReference type="Proteomes" id="UP000887576">
    <property type="component" value="Unplaced"/>
</dbReference>
<sequence length="75" mass="8964">MNAIEYFLKNTTFANFAVIELWSLGRRYVKSLLATIGYIDYFDSECYYRIKTGIKIVKTSNEAHYVNFRTFSWRD</sequence>
<organism evidence="1 2">
    <name type="scientific">Panagrolaimus sp. JU765</name>
    <dbReference type="NCBI Taxonomy" id="591449"/>
    <lineage>
        <taxon>Eukaryota</taxon>
        <taxon>Metazoa</taxon>
        <taxon>Ecdysozoa</taxon>
        <taxon>Nematoda</taxon>
        <taxon>Chromadorea</taxon>
        <taxon>Rhabditida</taxon>
        <taxon>Tylenchina</taxon>
        <taxon>Panagrolaimomorpha</taxon>
        <taxon>Panagrolaimoidea</taxon>
        <taxon>Panagrolaimidae</taxon>
        <taxon>Panagrolaimus</taxon>
    </lineage>
</organism>
<protein>
    <submittedName>
        <fullName evidence="2">Uncharacterized protein</fullName>
    </submittedName>
</protein>
<reference evidence="2" key="1">
    <citation type="submission" date="2022-11" db="UniProtKB">
        <authorList>
            <consortium name="WormBaseParasite"/>
        </authorList>
    </citation>
    <scope>IDENTIFICATION</scope>
</reference>
<dbReference type="WBParaSite" id="JU765_v2.g1696.t1">
    <property type="protein sequence ID" value="JU765_v2.g1696.t1"/>
    <property type="gene ID" value="JU765_v2.g1696"/>
</dbReference>
<evidence type="ECO:0000313" key="1">
    <source>
        <dbReference type="Proteomes" id="UP000887576"/>
    </source>
</evidence>
<accession>A0AC34QJU3</accession>